<dbReference type="PROSITE" id="PS50961">
    <property type="entry name" value="HTH_LA"/>
    <property type="match status" value="1"/>
</dbReference>
<evidence type="ECO:0000313" key="6">
    <source>
        <dbReference type="Proteomes" id="UP001419268"/>
    </source>
</evidence>
<dbReference type="SUPFAM" id="SSF46785">
    <property type="entry name" value="Winged helix' DNA-binding domain"/>
    <property type="match status" value="1"/>
</dbReference>
<dbReference type="InterPro" id="IPR036390">
    <property type="entry name" value="WH_DNA-bd_sf"/>
</dbReference>
<feature type="region of interest" description="Disordered" evidence="3">
    <location>
        <begin position="452"/>
        <end position="494"/>
    </location>
</feature>
<dbReference type="InterPro" id="IPR045180">
    <property type="entry name" value="La_dom_prot"/>
</dbReference>
<dbReference type="Pfam" id="PF21071">
    <property type="entry name" value="LARP1_HEAT"/>
    <property type="match status" value="1"/>
</dbReference>
<comment type="caution">
    <text evidence="5">The sequence shown here is derived from an EMBL/GenBank/DDBJ whole genome shotgun (WGS) entry which is preliminary data.</text>
</comment>
<feature type="domain" description="HTH La-type RNA-binding" evidence="4">
    <location>
        <begin position="300"/>
        <end position="389"/>
    </location>
</feature>
<dbReference type="InterPro" id="IPR006630">
    <property type="entry name" value="La_HTH"/>
</dbReference>
<feature type="region of interest" description="Disordered" evidence="3">
    <location>
        <begin position="1"/>
        <end position="65"/>
    </location>
</feature>
<dbReference type="Proteomes" id="UP001419268">
    <property type="component" value="Unassembled WGS sequence"/>
</dbReference>
<dbReference type="AlphaFoldDB" id="A0AAP0KRU0"/>
<evidence type="ECO:0000313" key="5">
    <source>
        <dbReference type="EMBL" id="KAK9156482.1"/>
    </source>
</evidence>
<dbReference type="GO" id="GO:0000339">
    <property type="term" value="F:RNA cap binding"/>
    <property type="evidence" value="ECO:0007669"/>
    <property type="project" value="InterPro"/>
</dbReference>
<dbReference type="Gene3D" id="1.10.10.10">
    <property type="entry name" value="Winged helix-like DNA-binding domain superfamily/Winged helix DNA-binding domain"/>
    <property type="match status" value="1"/>
</dbReference>
<organism evidence="5 6">
    <name type="scientific">Stephania cephalantha</name>
    <dbReference type="NCBI Taxonomy" id="152367"/>
    <lineage>
        <taxon>Eukaryota</taxon>
        <taxon>Viridiplantae</taxon>
        <taxon>Streptophyta</taxon>
        <taxon>Embryophyta</taxon>
        <taxon>Tracheophyta</taxon>
        <taxon>Spermatophyta</taxon>
        <taxon>Magnoliopsida</taxon>
        <taxon>Ranunculales</taxon>
        <taxon>Menispermaceae</taxon>
        <taxon>Menispermoideae</taxon>
        <taxon>Cissampelideae</taxon>
        <taxon>Stephania</taxon>
    </lineage>
</organism>
<feature type="compositionally biased region" description="Polar residues" evidence="3">
    <location>
        <begin position="970"/>
        <end position="979"/>
    </location>
</feature>
<feature type="compositionally biased region" description="Low complexity" evidence="3">
    <location>
        <begin position="710"/>
        <end position="724"/>
    </location>
</feature>
<feature type="region of interest" description="Disordered" evidence="3">
    <location>
        <begin position="92"/>
        <end position="112"/>
    </location>
</feature>
<protein>
    <recommendedName>
        <fullName evidence="4">HTH La-type RNA-binding domain-containing protein</fullName>
    </recommendedName>
</protein>
<name>A0AAP0KRU0_9MAGN</name>
<keyword evidence="6" id="KW-1185">Reference proteome</keyword>
<evidence type="ECO:0000256" key="2">
    <source>
        <dbReference type="PROSITE-ProRule" id="PRU00332"/>
    </source>
</evidence>
<evidence type="ECO:0000259" key="4">
    <source>
        <dbReference type="PROSITE" id="PS50961"/>
    </source>
</evidence>
<evidence type="ECO:0000256" key="3">
    <source>
        <dbReference type="SAM" id="MobiDB-lite"/>
    </source>
</evidence>
<dbReference type="GO" id="GO:0048255">
    <property type="term" value="P:mRNA stabilization"/>
    <property type="evidence" value="ECO:0007669"/>
    <property type="project" value="InterPro"/>
</dbReference>
<feature type="region of interest" description="Disordered" evidence="3">
    <location>
        <begin position="705"/>
        <end position="724"/>
    </location>
</feature>
<dbReference type="CDD" id="cd07323">
    <property type="entry name" value="LAM"/>
    <property type="match status" value="1"/>
</dbReference>
<evidence type="ECO:0000256" key="1">
    <source>
        <dbReference type="ARBA" id="ARBA00022884"/>
    </source>
</evidence>
<feature type="region of interest" description="Disordered" evidence="3">
    <location>
        <begin position="944"/>
        <end position="979"/>
    </location>
</feature>
<accession>A0AAP0KRU0</accession>
<dbReference type="SMART" id="SM00684">
    <property type="entry name" value="DM15"/>
    <property type="match status" value="3"/>
</dbReference>
<keyword evidence="1 2" id="KW-0694">RNA-binding</keyword>
<feature type="compositionally biased region" description="Basic residues" evidence="3">
    <location>
        <begin position="99"/>
        <end position="112"/>
    </location>
</feature>
<sequence length="979" mass="109851">MSKSDNMEVVEAKQEENIAGDCRGHRPPWKKSASASASQGKRATAPIMGAESWPALATNSDATTPKSSILMTTDAQTQESFPPHRFDRIGNKNSSSKHPPFHHQKIGSKRNHPPNGVPSFSVPLSYHHSSSPPMFPPIVSPPLIPVNEYCYQPCFIPFPNVDHMVESGYEAPIPSFVRPAHGSSIDVRRSFQPAPRGDSNAYPGNYTNRRYSLQESGGHLNYTWCHQRAINPRDNLNLQQNMGARALVRPFLPPAPGFLNGPGFPCPASSCYVPPVHLDSTRGPSCFISHPSYPGFPILAPETVALRANVVKQIEYYFSNENLQNDYHLLSLMDEHGWVPISKIADFNRVKRMNVNIPFILDSLRSSSTIEVQGDNVRKYNEWSKWVLVGGRHQSKSQELLAECPLNNKSVGDNSSWNEDTLKVQRETAFGSNNGKLLPDIVAEKCRGETDDYSRSENITDKAPVVGQNSNGKKPSDDAMKKMGDLSNDFASKSSISTREHNTFMLDEELELETSTVKKDHIVSSRRIDDEDDLMDGNDQDVQKLMIVTQDFGINENITRNSKEPKSLSNELASTISDGLYFYEQELRAKQCGKQRAICGSGSKDGDPRSSNIAVAFSNSKASASAVGLGHYSFGESGPVNSQRKQNKGYNKQQLSQKLRLFPSGSRNHNNGRNCHDIIISESPPNSSVGFFFGTTPPETYGNLGSSKLSASPHGISSGSSPPVGSMPKPFPPFQHPSHQLLEENGFKQQKYMKFHKRCLNDRKRLGIGCSEEMNTLYRFWSFFLRNMFVPSMYNEFQKLALEDAAANYNYGLECLFRFYSYGLEKQFREDLYKDFEQITLEFFNKSSLYGLEKYWAFHHYREIRDQKEPLKKHPELERLLREDYCSLEDFRSKEKAARASICTSPRALRDGLKEKTEKEGTCTVSHGSAVRVNDSLSEKTAIEGDSCNKSSLMPRENGEKAYMGKARKNSNLSRELEF</sequence>
<reference evidence="5 6" key="1">
    <citation type="submission" date="2024-01" db="EMBL/GenBank/DDBJ databases">
        <title>Genome assemblies of Stephania.</title>
        <authorList>
            <person name="Yang L."/>
        </authorList>
    </citation>
    <scope>NUCLEOTIDE SEQUENCE [LARGE SCALE GENOMIC DNA]</scope>
    <source>
        <strain evidence="5">JXDWG</strain>
        <tissue evidence="5">Leaf</tissue>
    </source>
</reference>
<dbReference type="PANTHER" id="PTHR22792">
    <property type="entry name" value="LUPUS LA PROTEIN-RELATED"/>
    <property type="match status" value="1"/>
</dbReference>
<dbReference type="InterPro" id="IPR036388">
    <property type="entry name" value="WH-like_DNA-bd_sf"/>
</dbReference>
<gene>
    <name evidence="5" type="ORF">Scep_003056</name>
</gene>
<proteinExistence type="predicted"/>
<dbReference type="InterPro" id="IPR006607">
    <property type="entry name" value="DM15"/>
</dbReference>
<feature type="compositionally biased region" description="Basic and acidic residues" evidence="3">
    <location>
        <begin position="474"/>
        <end position="484"/>
    </location>
</feature>
<dbReference type="PANTHER" id="PTHR22792:SF101">
    <property type="entry name" value="LA-RELATED PROTEIN 1A"/>
    <property type="match status" value="1"/>
</dbReference>
<dbReference type="EMBL" id="JBBNAG010000002">
    <property type="protein sequence ID" value="KAK9156482.1"/>
    <property type="molecule type" value="Genomic_DNA"/>
</dbReference>
<dbReference type="SMART" id="SM00715">
    <property type="entry name" value="LA"/>
    <property type="match status" value="1"/>
</dbReference>
<dbReference type="Pfam" id="PF05383">
    <property type="entry name" value="La"/>
    <property type="match status" value="1"/>
</dbReference>